<evidence type="ECO:0000313" key="7">
    <source>
        <dbReference type="Proteomes" id="UP000291117"/>
    </source>
</evidence>
<dbReference type="NCBIfam" id="TIGR01934">
    <property type="entry name" value="MenG_MenH_UbiE"/>
    <property type="match status" value="1"/>
</dbReference>
<evidence type="ECO:0000256" key="3">
    <source>
        <dbReference type="ARBA" id="ARBA00022679"/>
    </source>
</evidence>
<sequence length="243" mass="27555">MNENITPYQSQEATKKEQVATMFNNISGTYDFLNHFLSLGIDILWRKKAIKELKSIKPRVMLDVATGTGDFAFEAINILKPEKIIGVDISEGMLDVARKKITERNLQHIFSVQMGDSEGLHFPDNHFDAITVAFGVRNYQNLEKGLADMFRVLKPEGKIVILEFSKPRSFPIKQAYNFYSQQVLPFFGKVFSKDSRAYTYLPESVAAFPDGADFIKLMDKVGFKKSKDIRLTFGISAIYTGVK</sequence>
<reference evidence="6 7" key="1">
    <citation type="submission" date="2019-02" db="EMBL/GenBank/DDBJ databases">
        <title>Pedobacter sp. RP-3-8 sp. nov., isolated from Arctic soil.</title>
        <authorList>
            <person name="Dahal R.H."/>
        </authorList>
    </citation>
    <scope>NUCLEOTIDE SEQUENCE [LARGE SCALE GENOMIC DNA]</scope>
    <source>
        <strain evidence="6 7">RP-3-8</strain>
    </source>
</reference>
<dbReference type="RefSeq" id="WP_131612625.1">
    <property type="nucleotide sequence ID" value="NZ_SJSM01000032.1"/>
</dbReference>
<feature type="binding site" evidence="5">
    <location>
        <position position="88"/>
    </location>
    <ligand>
        <name>S-adenosyl-L-methionine</name>
        <dbReference type="ChEBI" id="CHEBI:59789"/>
    </ligand>
</feature>
<comment type="pathway">
    <text evidence="5">Quinol/quinone metabolism; menaquinone biosynthesis; menaquinol from 1,4-dihydroxy-2-naphthoate: step 2/2.</text>
</comment>
<dbReference type="Pfam" id="PF01209">
    <property type="entry name" value="Ubie_methyltran"/>
    <property type="match status" value="1"/>
</dbReference>
<dbReference type="NCBIfam" id="NF001244">
    <property type="entry name" value="PRK00216.1-5"/>
    <property type="match status" value="1"/>
</dbReference>
<keyword evidence="7" id="KW-1185">Reference proteome</keyword>
<protein>
    <recommendedName>
        <fullName evidence="5">Demethylmenaquinone methyltransferase</fullName>
        <ecNumber evidence="5">2.1.1.163</ecNumber>
    </recommendedName>
</protein>
<dbReference type="UniPathway" id="UPA00079">
    <property type="reaction ID" value="UER00169"/>
</dbReference>
<dbReference type="PANTHER" id="PTHR43591">
    <property type="entry name" value="METHYLTRANSFERASE"/>
    <property type="match status" value="1"/>
</dbReference>
<dbReference type="GO" id="GO:0043770">
    <property type="term" value="F:demethylmenaquinone methyltransferase activity"/>
    <property type="evidence" value="ECO:0007669"/>
    <property type="project" value="UniProtKB-UniRule"/>
</dbReference>
<keyword evidence="3 5" id="KW-0808">Transferase</keyword>
<keyword evidence="2 5" id="KW-0489">Methyltransferase</keyword>
<dbReference type="HAMAP" id="MF_01813">
    <property type="entry name" value="MenG_UbiE_methyltr"/>
    <property type="match status" value="1"/>
</dbReference>
<proteinExistence type="inferred from homology"/>
<dbReference type="InterPro" id="IPR004033">
    <property type="entry name" value="UbiE/COQ5_MeTrFase"/>
</dbReference>
<evidence type="ECO:0000256" key="1">
    <source>
        <dbReference type="ARBA" id="ARBA00022428"/>
    </source>
</evidence>
<keyword evidence="1 5" id="KW-0474">Menaquinone biosynthesis</keyword>
<dbReference type="OrthoDB" id="9808140at2"/>
<evidence type="ECO:0000256" key="5">
    <source>
        <dbReference type="HAMAP-Rule" id="MF_01813"/>
    </source>
</evidence>
<dbReference type="Proteomes" id="UP000291117">
    <property type="component" value="Unassembled WGS sequence"/>
</dbReference>
<dbReference type="PANTHER" id="PTHR43591:SF24">
    <property type="entry name" value="2-METHOXY-6-POLYPRENYL-1,4-BENZOQUINOL METHYLASE, MITOCHONDRIAL"/>
    <property type="match status" value="1"/>
</dbReference>
<dbReference type="InterPro" id="IPR029063">
    <property type="entry name" value="SAM-dependent_MTases_sf"/>
</dbReference>
<evidence type="ECO:0000313" key="6">
    <source>
        <dbReference type="EMBL" id="TCC84641.1"/>
    </source>
</evidence>
<comment type="caution">
    <text evidence="6">The sequence shown here is derived from an EMBL/GenBank/DDBJ whole genome shotgun (WGS) entry which is preliminary data.</text>
</comment>
<evidence type="ECO:0000256" key="4">
    <source>
        <dbReference type="ARBA" id="ARBA00022691"/>
    </source>
</evidence>
<dbReference type="Gene3D" id="3.40.50.150">
    <property type="entry name" value="Vaccinia Virus protein VP39"/>
    <property type="match status" value="1"/>
</dbReference>
<dbReference type="CDD" id="cd02440">
    <property type="entry name" value="AdoMet_MTases"/>
    <property type="match status" value="1"/>
</dbReference>
<gene>
    <name evidence="6" type="primary">ubiE</name>
    <name evidence="5" type="synonym">menG</name>
    <name evidence="6" type="ORF">EZ444_25280</name>
</gene>
<dbReference type="SUPFAM" id="SSF53335">
    <property type="entry name" value="S-adenosyl-L-methionine-dependent methyltransferases"/>
    <property type="match status" value="1"/>
</dbReference>
<comment type="catalytic activity">
    <reaction evidence="5">
        <text>a 2-demethylmenaquinol + S-adenosyl-L-methionine = a menaquinol + S-adenosyl-L-homocysteine + H(+)</text>
        <dbReference type="Rhea" id="RHEA:42640"/>
        <dbReference type="Rhea" id="RHEA-COMP:9539"/>
        <dbReference type="Rhea" id="RHEA-COMP:9563"/>
        <dbReference type="ChEBI" id="CHEBI:15378"/>
        <dbReference type="ChEBI" id="CHEBI:18151"/>
        <dbReference type="ChEBI" id="CHEBI:55437"/>
        <dbReference type="ChEBI" id="CHEBI:57856"/>
        <dbReference type="ChEBI" id="CHEBI:59789"/>
        <dbReference type="EC" id="2.1.1.163"/>
    </reaction>
</comment>
<dbReference type="EMBL" id="SJSM01000032">
    <property type="protein sequence ID" value="TCC84641.1"/>
    <property type="molecule type" value="Genomic_DNA"/>
</dbReference>
<dbReference type="InterPro" id="IPR023576">
    <property type="entry name" value="UbiE/COQ5_MeTrFase_CS"/>
</dbReference>
<dbReference type="AlphaFoldDB" id="A0A4R0ME21"/>
<dbReference type="PROSITE" id="PS51608">
    <property type="entry name" value="SAM_MT_UBIE"/>
    <property type="match status" value="1"/>
</dbReference>
<dbReference type="GO" id="GO:0032259">
    <property type="term" value="P:methylation"/>
    <property type="evidence" value="ECO:0007669"/>
    <property type="project" value="UniProtKB-KW"/>
</dbReference>
<name>A0A4R0ME21_9SPHI</name>
<feature type="binding site" evidence="5">
    <location>
        <position position="68"/>
    </location>
    <ligand>
        <name>S-adenosyl-L-methionine</name>
        <dbReference type="ChEBI" id="CHEBI:59789"/>
    </ligand>
</feature>
<accession>A0A4R0ME21</accession>
<dbReference type="PROSITE" id="PS01183">
    <property type="entry name" value="UBIE_1"/>
    <property type="match status" value="1"/>
</dbReference>
<organism evidence="6 7">
    <name type="scientific">Pedobacter hiemivivus</name>
    <dbReference type="NCBI Taxonomy" id="2530454"/>
    <lineage>
        <taxon>Bacteria</taxon>
        <taxon>Pseudomonadati</taxon>
        <taxon>Bacteroidota</taxon>
        <taxon>Sphingobacteriia</taxon>
        <taxon>Sphingobacteriales</taxon>
        <taxon>Sphingobacteriaceae</taxon>
        <taxon>Pedobacter</taxon>
    </lineage>
</organism>
<evidence type="ECO:0000256" key="2">
    <source>
        <dbReference type="ARBA" id="ARBA00022603"/>
    </source>
</evidence>
<feature type="binding site" evidence="5">
    <location>
        <begin position="116"/>
        <end position="117"/>
    </location>
    <ligand>
        <name>S-adenosyl-L-methionine</name>
        <dbReference type="ChEBI" id="CHEBI:59789"/>
    </ligand>
</feature>
<dbReference type="GO" id="GO:0009234">
    <property type="term" value="P:menaquinone biosynthetic process"/>
    <property type="evidence" value="ECO:0007669"/>
    <property type="project" value="UniProtKB-UniRule"/>
</dbReference>
<comment type="similarity">
    <text evidence="5">Belongs to the class I-like SAM-binding methyltransferase superfamily. MenG/UbiE family.</text>
</comment>
<comment type="caution">
    <text evidence="5">Lacks conserved residue(s) required for the propagation of feature annotation.</text>
</comment>
<keyword evidence="4 5" id="KW-0949">S-adenosyl-L-methionine</keyword>
<dbReference type="EC" id="2.1.1.163" evidence="5"/>
<comment type="function">
    <text evidence="5">Methyltransferase required for the conversion of demethylmenaquinol (DMKH2) to menaquinol (MKH2).</text>
</comment>